<feature type="chain" id="PRO_5032454373" evidence="1">
    <location>
        <begin position="21"/>
        <end position="337"/>
    </location>
</feature>
<dbReference type="AlphaFoldDB" id="A0A849KYB3"/>
<keyword evidence="4" id="KW-1185">Reference proteome</keyword>
<proteinExistence type="predicted"/>
<evidence type="ECO:0000259" key="2">
    <source>
        <dbReference type="Pfam" id="PF13609"/>
    </source>
</evidence>
<keyword evidence="1" id="KW-0732">Signal</keyword>
<feature type="domain" description="Porin" evidence="2">
    <location>
        <begin position="7"/>
        <end position="321"/>
    </location>
</feature>
<organism evidence="3 4">
    <name type="scientific">Halovulum dunhuangense</name>
    <dbReference type="NCBI Taxonomy" id="1505036"/>
    <lineage>
        <taxon>Bacteria</taxon>
        <taxon>Pseudomonadati</taxon>
        <taxon>Pseudomonadota</taxon>
        <taxon>Alphaproteobacteria</taxon>
        <taxon>Rhodobacterales</taxon>
        <taxon>Paracoccaceae</taxon>
        <taxon>Halovulum</taxon>
    </lineage>
</organism>
<dbReference type="Pfam" id="PF13609">
    <property type="entry name" value="Porin_4"/>
    <property type="match status" value="1"/>
</dbReference>
<evidence type="ECO:0000313" key="4">
    <source>
        <dbReference type="Proteomes" id="UP000572377"/>
    </source>
</evidence>
<protein>
    <submittedName>
        <fullName evidence="3">Porin</fullName>
    </submittedName>
</protein>
<comment type="caution">
    <text evidence="3">The sequence shown here is derived from an EMBL/GenBank/DDBJ whole genome shotgun (WGS) entry which is preliminary data.</text>
</comment>
<accession>A0A849KYB3</accession>
<dbReference type="EMBL" id="JABFBC010000001">
    <property type="protein sequence ID" value="NNU79076.1"/>
    <property type="molecule type" value="Genomic_DNA"/>
</dbReference>
<dbReference type="SUPFAM" id="SSF56935">
    <property type="entry name" value="Porins"/>
    <property type="match status" value="1"/>
</dbReference>
<dbReference type="InterPro" id="IPR033900">
    <property type="entry name" value="Gram_neg_porin_domain"/>
</dbReference>
<sequence>MKNVLFATSAIVSLAGVAYADGHAGVALSGSAEMGVTYVDDGIAGGGADGVAIFHNDLDVTFTLSGQTDNGLTFGATIDLDETDGGSALETSNSVFLSGSFGTLSMGDVDGAYDRVHIELPAGGLSDEADQASGGNPLDGLAPEILRYDYSFGAFGVSASIGLEDQRAGAYAVTGDSAGGVSNALITSDVYELGLSYRGDFGGTSVSAGLGLSTVETADAGGLGTGDHTAIGLSTALGFGAFGVNLSYQNIDRPADAGILAEDVYGIGATYSQGAIGVGVAYQMTDNTDGSNEEVIQGYMTYDLTGGAELVAAVSNVSDDNAPDDVLRAGFGLGLSF</sequence>
<evidence type="ECO:0000256" key="1">
    <source>
        <dbReference type="SAM" id="SignalP"/>
    </source>
</evidence>
<name>A0A849KYB3_9RHOB</name>
<dbReference type="GO" id="GO:0015288">
    <property type="term" value="F:porin activity"/>
    <property type="evidence" value="ECO:0007669"/>
    <property type="project" value="InterPro"/>
</dbReference>
<dbReference type="InterPro" id="IPR023614">
    <property type="entry name" value="Porin_dom_sf"/>
</dbReference>
<dbReference type="Proteomes" id="UP000572377">
    <property type="component" value="Unassembled WGS sequence"/>
</dbReference>
<dbReference type="GO" id="GO:0016020">
    <property type="term" value="C:membrane"/>
    <property type="evidence" value="ECO:0007669"/>
    <property type="project" value="InterPro"/>
</dbReference>
<feature type="signal peptide" evidence="1">
    <location>
        <begin position="1"/>
        <end position="20"/>
    </location>
</feature>
<dbReference type="RefSeq" id="WP_171321757.1">
    <property type="nucleotide sequence ID" value="NZ_JABFBC010000001.1"/>
</dbReference>
<reference evidence="3 4" key="1">
    <citation type="submission" date="2020-05" db="EMBL/GenBank/DDBJ databases">
        <title>Gimesia benthica sp. nov., a novel planctomycete isolated from a deep-sea water sample of the Northwest Indian Ocean.</title>
        <authorList>
            <person name="Wang J."/>
            <person name="Ruan C."/>
            <person name="Song L."/>
            <person name="Zhu Y."/>
            <person name="Li A."/>
            <person name="Zheng X."/>
            <person name="Wang L."/>
            <person name="Lu Z."/>
            <person name="Huang Y."/>
            <person name="Du W."/>
            <person name="Zhou Y."/>
            <person name="Huang L."/>
            <person name="Dai X."/>
        </authorList>
    </citation>
    <scope>NUCLEOTIDE SEQUENCE [LARGE SCALE GENOMIC DNA]</scope>
    <source>
        <strain evidence="3 4">YYQ-30</strain>
    </source>
</reference>
<evidence type="ECO:0000313" key="3">
    <source>
        <dbReference type="EMBL" id="NNU79076.1"/>
    </source>
</evidence>
<gene>
    <name evidence="3" type="ORF">HMH01_01375</name>
</gene>
<dbReference type="Gene3D" id="2.40.160.10">
    <property type="entry name" value="Porin"/>
    <property type="match status" value="1"/>
</dbReference>